<dbReference type="InterPro" id="IPR022683">
    <property type="entry name" value="Calpain_III"/>
</dbReference>
<sequence>MEGHEHHQIIVTSAIFGTLFSTLGVLSFCVLWAVNWRPWRIYSLIFARKWPETLYGPQLSALCSFLSLLAWIIVVSPIVVVITWGSILITILDRDIIGLAVIMAGTALLLAFYSIMLWWRTQWQSSRAVAVLLLLAVALLCAYELCAVYVTAGSSATERYSASGFFFGVSAIALAINMLFICRMVFNGIGLDMDEYVRRSYKFAYSDCIEVGPVACIPEPPDLNELYVQNSSRASHLGLLYVGSLVVLVVYSILYGLTAKEARWLGAITSAAVVVLDWNMGACLFGFELLKSRIGALFVAGASRVFLICFGVHYWYLGHCISYAVVASVLSGAAVSRHLSVANPLAERQVALKSTVIRLREGFRRKDQNSSSDSSDGCGSSVKCSSSSVEAGQHGQVSEAICQSNSQYVGDGNNWSNMLFGRANSCHERMSSEKSDSARPSLALRSSSCRSVVQEPDHAAAFLERHLDQNNSLVCTSSGLESHGCESSTSGATLANQSMLDLNLAQVFQERLNDPRIASMLRRKARQGDRELINLLQDKGLDPNFAVMLKEKGLDPTILALLQRSSLDADRDHGQVEDVQGTDSDRLDLVFPNQISFSEELRRQGLGKWLDLSRLVLHYIAGTPERAWVLFSLVFILETVIVAIFRPKTIKLINATHQQFEFGFSVLLLSPVVCSIMAFLWSLHAEEMLMTAKPRKYGFIAWFSSTCVGLLLSFLSKSSILLGLALTLPLMVASLSFAIPIWIRNGYRFWIARGESLGQGNSHQHQRIKEGIVLAFSMLIFTGSIIALGVIVSAKPLDDLGYKGWNGYQNNFRSPYASSVYLGWAMSSVIALLVTCLLPIVSWFATYRFSLSSAICVGIFMIVLVAFCGASYLGVVNSRQDKVPMKADFLVALLPLLCIPSMVSLSTGLYKWKDDDWRVSRGVHIFVGIGFFLLLGAISAVIIIIKPWMIGVAFLLVVLLVVLAFVVIHYWASNNFYLTRMQMFLVCFLASLLALAAFFVGLFEDNPFVGASVGYFSFLILLAGRALTVLLSPPIVVYSPRVLPVYVYDAHADSAKNVSYAFLVLYGVALATEGWGVVASLKLYPPFAGAAVSAITLVVSFGFAVSRPCLTLKMVEDAIHFLSKDTVVQAIARSATKTRNALSGTYSAPQRSASSAALLVGDPAIARDRAGNFVLPRADVMKLRDRLRNEELAAGLFLCRIKSGLTCRHESSLDIGCRRKMCAHARILALEEAIDTEWVYMWDKFGGYLLLLLGLTAKAERVQDEVRLRLFLDSIGLSDLSAKKIKKWMPEDRMQFEMIQESYIREKEMEEEILMQRREEEGKGKQRRKALLEKEERKWKERESSLLSSIPNAGSREAAAMAAAVRAVGGDSVLDDSFARERVSSIAHRIRTSQLARHAQQTGVPGAICILDDEPCNASRHCGQIDPSICQCQKISFSIAVLIQPESGPICLLGTEFQKKVCWEILVAGAERGDSGQVGLRLVTKSDRLTTVAKDWTIGASSIADGRWHIVTVTIDVEIGEASCYIDGGYDGHVSGLPLQVSTGIWEIGTDIWIGTRPPMDLDAFGRSDSEGVDTKMQIMDAFLWGRCLTEEEIAAFYSAMSPAEYYMTDLPEYSWHLGDSPSRVNEWESEEAEIDIYDREDVDWDGQYSSGRKRRSEREGVVLDMDSFGRRLRKPKSETKEEMQRRMLSIELAVKEALTARGETHFTDEEFPPSDRSLFVDPDNPPLKLQVVSEWMRPADIVKESCRDSQPCLFSGPVNSSDVCQGRLGDCWFLSAVAVLSEASQISEVIITQEFNEEGIYTVRFCIQGEWVPVIVDDWIPCESPGKPAFATSRKGNELWVSILEKAYAKLHGSYEALEGGLVQDALVDLTGGAGEEIDIRSGQAQIDLASGRLWSQLLRFKQEGFLLGAGSPSGSDVHVSSSGIVQGHAYSLLQIKEVDGHKLVQIRNPWANEVEWNGPWSDSSSEWTDRIKYKLKYTPQSKDGIFWMSWQDFQVHFRSIYVCRLYPPEMRYSVQGQWHGYSAGGCQDYDSWHQNPQFRLRVNGTEASSPIHVFITLTQGVSFARKTAGFRNFQSSHDSLLFYIGIRILKTNGCRAYNIYMHDTVGGSDYVNSREISYELVLEPHRKGYTIVPSTLHPGEEAPFVLSVFTKAAITLEAL</sequence>
<keyword evidence="8" id="KW-0963">Cytoplasm</keyword>
<keyword evidence="18 23" id="KW-0472">Membrane</keyword>
<dbReference type="PROSITE" id="PS50203">
    <property type="entry name" value="CALPAIN_CAT"/>
    <property type="match status" value="1"/>
</dbReference>
<keyword evidence="14 22" id="KW-0378">Hydrolase</keyword>
<feature type="transmembrane region" description="Helical" evidence="23">
    <location>
        <begin position="55"/>
        <end position="84"/>
    </location>
</feature>
<dbReference type="GO" id="GO:0005789">
    <property type="term" value="C:endoplasmic reticulum membrane"/>
    <property type="evidence" value="ECO:0007669"/>
    <property type="project" value="UniProtKB-SubCell"/>
</dbReference>
<keyword evidence="7" id="KW-1003">Cell membrane</keyword>
<feature type="transmembrane region" description="Helical" evidence="23">
    <location>
        <begin position="697"/>
        <end position="715"/>
    </location>
</feature>
<dbReference type="InterPro" id="IPR000169">
    <property type="entry name" value="Pept_cys_AS"/>
</dbReference>
<dbReference type="EMBL" id="GDJX01008647">
    <property type="protein sequence ID" value="JAT59289.1"/>
    <property type="molecule type" value="Transcribed_RNA"/>
</dbReference>
<feature type="active site" evidence="21 22">
    <location>
        <position position="1950"/>
    </location>
</feature>
<dbReference type="GO" id="GO:0004198">
    <property type="term" value="F:calcium-dependent cysteine-type endopeptidase activity"/>
    <property type="evidence" value="ECO:0007669"/>
    <property type="project" value="InterPro"/>
</dbReference>
<dbReference type="CDD" id="cd00044">
    <property type="entry name" value="CysPc"/>
    <property type="match status" value="1"/>
</dbReference>
<feature type="transmembrane region" description="Helical" evidence="23">
    <location>
        <begin position="922"/>
        <end position="945"/>
    </location>
</feature>
<dbReference type="GO" id="GO:0005886">
    <property type="term" value="C:plasma membrane"/>
    <property type="evidence" value="ECO:0007669"/>
    <property type="project" value="UniProtKB-SubCell"/>
</dbReference>
<dbReference type="EMBL" id="GDJX01024996">
    <property type="protein sequence ID" value="JAT42940.1"/>
    <property type="molecule type" value="Transcribed_RNA"/>
</dbReference>
<dbReference type="SMART" id="SM00230">
    <property type="entry name" value="CysPc"/>
    <property type="match status" value="1"/>
</dbReference>
<evidence type="ECO:0000256" key="11">
    <source>
        <dbReference type="ARBA" id="ARBA00022729"/>
    </source>
</evidence>
<dbReference type="FunFam" id="2.60.120.200:FF:000165">
    <property type="entry name" value="Calpain-type cysteine protease DEK1"/>
    <property type="match status" value="1"/>
</dbReference>
<dbReference type="GO" id="GO:0010008">
    <property type="term" value="C:endosome membrane"/>
    <property type="evidence" value="ECO:0007669"/>
    <property type="project" value="UniProtKB-SubCell"/>
</dbReference>
<dbReference type="SUPFAM" id="SSF54001">
    <property type="entry name" value="Cysteine proteinases"/>
    <property type="match status" value="1"/>
</dbReference>
<feature type="active site" evidence="21 22">
    <location>
        <position position="1772"/>
    </location>
</feature>
<keyword evidence="12" id="KW-0677">Repeat</keyword>
<dbReference type="PANTHER" id="PTHR10183">
    <property type="entry name" value="CALPAIN"/>
    <property type="match status" value="1"/>
</dbReference>
<feature type="transmembrane region" description="Helical" evidence="23">
    <location>
        <begin position="264"/>
        <end position="287"/>
    </location>
</feature>
<evidence type="ECO:0000256" key="15">
    <source>
        <dbReference type="ARBA" id="ARBA00022807"/>
    </source>
</evidence>
<evidence type="ECO:0000256" key="12">
    <source>
        <dbReference type="ARBA" id="ARBA00022737"/>
    </source>
</evidence>
<protein>
    <recommendedName>
        <fullName evidence="20">Protein DEFECTIVE KERNEL 1</fullName>
    </recommendedName>
</protein>
<dbReference type="GO" id="GO:0006508">
    <property type="term" value="P:proteolysis"/>
    <property type="evidence" value="ECO:0007669"/>
    <property type="project" value="UniProtKB-KW"/>
</dbReference>
<dbReference type="SMART" id="SM00720">
    <property type="entry name" value="calpain_III"/>
    <property type="match status" value="1"/>
</dbReference>
<evidence type="ECO:0000256" key="17">
    <source>
        <dbReference type="ARBA" id="ARBA00022989"/>
    </source>
</evidence>
<evidence type="ECO:0000256" key="5">
    <source>
        <dbReference type="ARBA" id="ARBA00007623"/>
    </source>
</evidence>
<evidence type="ECO:0000256" key="1">
    <source>
        <dbReference type="ARBA" id="ARBA00004337"/>
    </source>
</evidence>
<dbReference type="PRINTS" id="PR00704">
    <property type="entry name" value="CALPAIN"/>
</dbReference>
<feature type="transmembrane region" description="Helical" evidence="23">
    <location>
        <begin position="294"/>
        <end position="315"/>
    </location>
</feature>
<dbReference type="InterPro" id="IPR038765">
    <property type="entry name" value="Papain-like_cys_pep_sf"/>
</dbReference>
<dbReference type="PROSITE" id="PS00139">
    <property type="entry name" value="THIOL_PROTEASE_CYS"/>
    <property type="match status" value="1"/>
</dbReference>
<feature type="transmembrane region" description="Helical" evidence="23">
    <location>
        <begin position="821"/>
        <end position="844"/>
    </location>
</feature>
<accession>A0A1D1XKN0</accession>
<dbReference type="InterPro" id="IPR001300">
    <property type="entry name" value="Peptidase_C2_calpain_cat"/>
</dbReference>
<feature type="transmembrane region" description="Helical" evidence="23">
    <location>
        <begin position="164"/>
        <end position="186"/>
    </location>
</feature>
<comment type="similarity">
    <text evidence="5">Belongs to the peptidase C2 family.</text>
</comment>
<evidence type="ECO:0000256" key="2">
    <source>
        <dbReference type="ARBA" id="ARBA00004477"/>
    </source>
</evidence>
<evidence type="ECO:0000259" key="24">
    <source>
        <dbReference type="PROSITE" id="PS50203"/>
    </source>
</evidence>
<feature type="transmembrane region" description="Helical" evidence="23">
    <location>
        <begin position="721"/>
        <end position="743"/>
    </location>
</feature>
<feature type="transmembrane region" description="Helical" evidence="23">
    <location>
        <begin position="951"/>
        <end position="971"/>
    </location>
</feature>
<dbReference type="Pfam" id="PF01067">
    <property type="entry name" value="Calpain_III"/>
    <property type="match status" value="1"/>
</dbReference>
<evidence type="ECO:0000256" key="20">
    <source>
        <dbReference type="ARBA" id="ARBA00079208"/>
    </source>
</evidence>
<evidence type="ECO:0000256" key="13">
    <source>
        <dbReference type="ARBA" id="ARBA00022753"/>
    </source>
</evidence>
<evidence type="ECO:0000256" key="3">
    <source>
        <dbReference type="ARBA" id="ARBA00004496"/>
    </source>
</evidence>
<feature type="transmembrane region" description="Helical" evidence="23">
    <location>
        <begin position="131"/>
        <end position="152"/>
    </location>
</feature>
<feature type="transmembrane region" description="Helical" evidence="23">
    <location>
        <begin position="6"/>
        <end position="34"/>
    </location>
</feature>
<dbReference type="Gene3D" id="2.60.120.200">
    <property type="match status" value="1"/>
</dbReference>
<feature type="transmembrane region" description="Helical" evidence="23">
    <location>
        <begin position="627"/>
        <end position="645"/>
    </location>
</feature>
<evidence type="ECO:0000256" key="21">
    <source>
        <dbReference type="PIRSR" id="PIRSR622684-1"/>
    </source>
</evidence>
<evidence type="ECO:0000313" key="26">
    <source>
        <dbReference type="EMBL" id="JAT59289.1"/>
    </source>
</evidence>
<keyword evidence="10 23" id="KW-0812">Transmembrane</keyword>
<feature type="transmembrane region" description="Helical" evidence="23">
    <location>
        <begin position="772"/>
        <end position="794"/>
    </location>
</feature>
<proteinExistence type="inferred from homology"/>
<evidence type="ECO:0000256" key="22">
    <source>
        <dbReference type="PROSITE-ProRule" id="PRU00239"/>
    </source>
</evidence>
<comment type="function">
    <text evidence="19">Essential protease involved in epiderm development. Required for aleurone cell development in the endosperm probably by maintaining and restricting the aleurone and embryonic epidermal L1 cell-layer fates as well as meristems organization. Involved in the maintenance of adaxial/abaxial axis information in developing leaves, probably by regulating cell proliferation and expansion. Does not need calcium ions to be active.</text>
</comment>
<keyword evidence="11" id="KW-0732">Signal</keyword>
<name>A0A1D1XKN0_9ARAE</name>
<keyword evidence="13" id="KW-0967">Endosome</keyword>
<dbReference type="Gene3D" id="2.60.120.380">
    <property type="match status" value="1"/>
</dbReference>
<keyword evidence="9 22" id="KW-0645">Protease</keyword>
<organism evidence="25">
    <name type="scientific">Anthurium amnicola</name>
    <dbReference type="NCBI Taxonomy" id="1678845"/>
    <lineage>
        <taxon>Eukaryota</taxon>
        <taxon>Viridiplantae</taxon>
        <taxon>Streptophyta</taxon>
        <taxon>Embryophyta</taxon>
        <taxon>Tracheophyta</taxon>
        <taxon>Spermatophyta</taxon>
        <taxon>Magnoliopsida</taxon>
        <taxon>Liliopsida</taxon>
        <taxon>Araceae</taxon>
        <taxon>Pothoideae</taxon>
        <taxon>Potheae</taxon>
        <taxon>Anthurium</taxon>
    </lineage>
</organism>
<comment type="subcellular location">
    <subcellularLocation>
        <location evidence="4">Cell membrane</location>
        <topology evidence="4">Multi-pass membrane protein</topology>
    </subcellularLocation>
    <subcellularLocation>
        <location evidence="3">Cytoplasm</location>
    </subcellularLocation>
    <subcellularLocation>
        <location evidence="2">Endoplasmic reticulum membrane</location>
        <topology evidence="2">Multi-pass membrane protein</topology>
    </subcellularLocation>
    <subcellularLocation>
        <location evidence="1">Endosome membrane</location>
        <topology evidence="1">Multi-pass membrane protein</topology>
    </subcellularLocation>
</comment>
<feature type="active site" evidence="21 22">
    <location>
        <position position="1930"/>
    </location>
</feature>
<dbReference type="Gene3D" id="3.90.70.10">
    <property type="entry name" value="Cysteine proteinases"/>
    <property type="match status" value="1"/>
</dbReference>
<evidence type="ECO:0000256" key="4">
    <source>
        <dbReference type="ARBA" id="ARBA00004651"/>
    </source>
</evidence>
<evidence type="ECO:0000256" key="16">
    <source>
        <dbReference type="ARBA" id="ARBA00022824"/>
    </source>
</evidence>
<feature type="transmembrane region" description="Helical" evidence="23">
    <location>
        <begin position="1058"/>
        <end position="1078"/>
    </location>
</feature>
<feature type="transmembrane region" description="Helical" evidence="23">
    <location>
        <begin position="96"/>
        <end position="119"/>
    </location>
</feature>
<dbReference type="FunFam" id="3.90.70.10:FF:000038">
    <property type="entry name" value="Calpain-type cysteine protease DEK1"/>
    <property type="match status" value="1"/>
</dbReference>
<evidence type="ECO:0000256" key="9">
    <source>
        <dbReference type="ARBA" id="ARBA00022670"/>
    </source>
</evidence>
<dbReference type="InterPro" id="IPR036213">
    <property type="entry name" value="Calpain_III_sf"/>
</dbReference>
<dbReference type="Pfam" id="PF00648">
    <property type="entry name" value="Peptidase_C2"/>
    <property type="match status" value="1"/>
</dbReference>
<keyword evidence="15 22" id="KW-0788">Thiol protease</keyword>
<feature type="transmembrane region" description="Helical" evidence="23">
    <location>
        <begin position="665"/>
        <end position="685"/>
    </location>
</feature>
<dbReference type="SUPFAM" id="SSF49899">
    <property type="entry name" value="Concanavalin A-like lectins/glucanases"/>
    <property type="match status" value="1"/>
</dbReference>
<dbReference type="FunFam" id="2.60.120.380:FF:000005">
    <property type="entry name" value="calpain-type cysteine protease DEK1"/>
    <property type="match status" value="1"/>
</dbReference>
<evidence type="ECO:0000256" key="6">
    <source>
        <dbReference type="ARBA" id="ARBA00022473"/>
    </source>
</evidence>
<evidence type="ECO:0000256" key="7">
    <source>
        <dbReference type="ARBA" id="ARBA00022475"/>
    </source>
</evidence>
<dbReference type="InterPro" id="IPR022684">
    <property type="entry name" value="Calpain_cysteine_protease"/>
</dbReference>
<feature type="transmembrane region" description="Helical" evidence="23">
    <location>
        <begin position="887"/>
        <end position="910"/>
    </location>
</feature>
<dbReference type="PANTHER" id="PTHR10183:SF379">
    <property type="entry name" value="CALPAIN-5"/>
    <property type="match status" value="1"/>
</dbReference>
<feature type="transmembrane region" description="Helical" evidence="23">
    <location>
        <begin position="851"/>
        <end position="875"/>
    </location>
</feature>
<keyword evidence="17 23" id="KW-1133">Transmembrane helix</keyword>
<evidence type="ECO:0000256" key="19">
    <source>
        <dbReference type="ARBA" id="ARBA00054983"/>
    </source>
</evidence>
<gene>
    <name evidence="25" type="primary">Capn9_3</name>
    <name evidence="26" type="synonym">Capn9_4</name>
    <name evidence="26" type="ORF">g.118151</name>
    <name evidence="25" type="ORF">g.118155</name>
</gene>
<evidence type="ECO:0000313" key="25">
    <source>
        <dbReference type="EMBL" id="JAT42940.1"/>
    </source>
</evidence>
<evidence type="ECO:0000256" key="10">
    <source>
        <dbReference type="ARBA" id="ARBA00022692"/>
    </source>
</evidence>
<dbReference type="SUPFAM" id="SSF49758">
    <property type="entry name" value="Calpain large subunit, middle domain (domain III)"/>
    <property type="match status" value="1"/>
</dbReference>
<feature type="transmembrane region" description="Helical" evidence="23">
    <location>
        <begin position="1015"/>
        <end position="1037"/>
    </location>
</feature>
<dbReference type="InterPro" id="IPR013320">
    <property type="entry name" value="ConA-like_dom_sf"/>
</dbReference>
<evidence type="ECO:0000256" key="23">
    <source>
        <dbReference type="SAM" id="Phobius"/>
    </source>
</evidence>
<keyword evidence="6" id="KW-0217">Developmental protein</keyword>
<evidence type="ECO:0000256" key="14">
    <source>
        <dbReference type="ARBA" id="ARBA00022801"/>
    </source>
</evidence>
<feature type="domain" description="Calpain catalytic" evidence="24">
    <location>
        <begin position="1706"/>
        <end position="2008"/>
    </location>
</feature>
<evidence type="ECO:0000256" key="8">
    <source>
        <dbReference type="ARBA" id="ARBA00022490"/>
    </source>
</evidence>
<reference evidence="25" key="1">
    <citation type="submission" date="2015-07" db="EMBL/GenBank/DDBJ databases">
        <title>Transcriptome Assembly of Anthurium amnicola.</title>
        <authorList>
            <person name="Suzuki J."/>
        </authorList>
    </citation>
    <scope>NUCLEOTIDE SEQUENCE</scope>
</reference>
<evidence type="ECO:0000256" key="18">
    <source>
        <dbReference type="ARBA" id="ARBA00023136"/>
    </source>
</evidence>
<feature type="transmembrane region" description="Helical" evidence="23">
    <location>
        <begin position="239"/>
        <end position="258"/>
    </location>
</feature>
<dbReference type="InterPro" id="IPR022682">
    <property type="entry name" value="Calpain_domain_III"/>
</dbReference>
<keyword evidence="16" id="KW-0256">Endoplasmic reticulum</keyword>
<feature type="transmembrane region" description="Helical" evidence="23">
    <location>
        <begin position="983"/>
        <end position="1003"/>
    </location>
</feature>